<dbReference type="EMBL" id="CAADRA010002228">
    <property type="protein sequence ID" value="VFT82883.1"/>
    <property type="molecule type" value="Genomic_DNA"/>
</dbReference>
<keyword evidence="5" id="KW-1185">Reference proteome</keyword>
<feature type="transmembrane region" description="Helical" evidence="2">
    <location>
        <begin position="73"/>
        <end position="93"/>
    </location>
</feature>
<keyword evidence="2" id="KW-0812">Transmembrane</keyword>
<feature type="transmembrane region" description="Helical" evidence="2">
    <location>
        <begin position="139"/>
        <end position="162"/>
    </location>
</feature>
<evidence type="ECO:0000313" key="5">
    <source>
        <dbReference type="Proteomes" id="UP000332933"/>
    </source>
</evidence>
<dbReference type="GO" id="GO:0016020">
    <property type="term" value="C:membrane"/>
    <property type="evidence" value="ECO:0007669"/>
    <property type="project" value="TreeGrafter"/>
</dbReference>
<feature type="transmembrane region" description="Helical" evidence="2">
    <location>
        <begin position="209"/>
        <end position="229"/>
    </location>
</feature>
<feature type="region of interest" description="Disordered" evidence="1">
    <location>
        <begin position="247"/>
        <end position="284"/>
    </location>
</feature>
<evidence type="ECO:0000313" key="3">
    <source>
        <dbReference type="EMBL" id="KAF0709635.1"/>
    </source>
</evidence>
<evidence type="ECO:0000256" key="1">
    <source>
        <dbReference type="SAM" id="MobiDB-lite"/>
    </source>
</evidence>
<reference evidence="4 5" key="1">
    <citation type="submission" date="2019-03" db="EMBL/GenBank/DDBJ databases">
        <authorList>
            <person name="Gaulin E."/>
            <person name="Dumas B."/>
        </authorList>
    </citation>
    <scope>NUCLEOTIDE SEQUENCE [LARGE SCALE GENOMIC DNA]</scope>
    <source>
        <strain evidence="4">CBS 568.67</strain>
    </source>
</reference>
<dbReference type="PANTHER" id="PTHR12242:SF22">
    <property type="entry name" value="OS02G0130600 PROTEIN"/>
    <property type="match status" value="1"/>
</dbReference>
<feature type="transmembrane region" description="Helical" evidence="2">
    <location>
        <begin position="350"/>
        <end position="369"/>
    </location>
</feature>
<accession>A0A485KET5</accession>
<feature type="transmembrane region" description="Helical" evidence="2">
    <location>
        <begin position="105"/>
        <end position="127"/>
    </location>
</feature>
<feature type="transmembrane region" description="Helical" evidence="2">
    <location>
        <begin position="48"/>
        <end position="66"/>
    </location>
</feature>
<dbReference type="Proteomes" id="UP000332933">
    <property type="component" value="Unassembled WGS sequence"/>
</dbReference>
<organism evidence="4 5">
    <name type="scientific">Aphanomyces stellatus</name>
    <dbReference type="NCBI Taxonomy" id="120398"/>
    <lineage>
        <taxon>Eukaryota</taxon>
        <taxon>Sar</taxon>
        <taxon>Stramenopiles</taxon>
        <taxon>Oomycota</taxon>
        <taxon>Saprolegniomycetes</taxon>
        <taxon>Saprolegniales</taxon>
        <taxon>Verrucalvaceae</taxon>
        <taxon>Aphanomyces</taxon>
    </lineage>
</organism>
<sequence length="555" mass="63387">MWVQATIGALEAVGVSICITCINTKMFLNSVSRTPLTDNATPTTVHRVFRGLSAAFFLILLVWSIVASKGYLLVFYSIWCFALQFVYFAWAFFFPNVNFRARLVLFDVLLPTSVAVALVVWCYLYPFQWKGFAGRDDKNLLTMFNFAENGVNIVLLIVEWLWSPPRKVPWRIVYFVSLLAIVYSIFLIIVHDIDPNNAWALRFLQYSDWLAPVWYVSLLGIHILLFFVYRYTAEALHARCHRGKPGEATPLVPPTAADTSTPAKIDEQSVRPAGSRGRWSDQQTTRNQFKTAPLLPRRTKMLWENYAIGSLEALVIVASLWVLCRYPPMANESYASSYALRPAPSVFKQLFYVSCLGGFLAVLVADIWMTDGRCLNSYTVWNFMLQIIYWSWSLQDPKCTSRGRLVLFDVVFSASILVAVVVWTMLYPMAGDRRNDKYMNWVAISQHGVNTGLLVVEFLWNDTRLVGWSTGALLTLFPAIYAVYAWFLHESDAPLFRWMYPFLKVDDPFSLVWYMALLGLHVAAFAVVCCLAACKVRAIEETPERIHLLSVQTRK</sequence>
<protein>
    <submittedName>
        <fullName evidence="4">Aste57867_5860 protein</fullName>
    </submittedName>
</protein>
<feature type="transmembrane region" description="Helical" evidence="2">
    <location>
        <begin position="472"/>
        <end position="489"/>
    </location>
</feature>
<feature type="transmembrane region" description="Helical" evidence="2">
    <location>
        <begin position="509"/>
        <end position="534"/>
    </location>
</feature>
<proteinExistence type="predicted"/>
<feature type="transmembrane region" description="Helical" evidence="2">
    <location>
        <begin position="7"/>
        <end position="28"/>
    </location>
</feature>
<dbReference type="OrthoDB" id="59930at2759"/>
<dbReference type="PANTHER" id="PTHR12242">
    <property type="entry name" value="OS02G0130600 PROTEIN-RELATED"/>
    <property type="match status" value="1"/>
</dbReference>
<evidence type="ECO:0000313" key="4">
    <source>
        <dbReference type="EMBL" id="VFT82883.1"/>
    </source>
</evidence>
<feature type="transmembrane region" description="Helical" evidence="2">
    <location>
        <begin position="306"/>
        <end position="324"/>
    </location>
</feature>
<name>A0A485KET5_9STRA</name>
<feature type="transmembrane region" description="Helical" evidence="2">
    <location>
        <begin position="168"/>
        <end position="189"/>
    </location>
</feature>
<keyword evidence="2" id="KW-1133">Transmembrane helix</keyword>
<dbReference type="EMBL" id="VJMH01002226">
    <property type="protein sequence ID" value="KAF0709635.1"/>
    <property type="molecule type" value="Genomic_DNA"/>
</dbReference>
<reference evidence="3" key="2">
    <citation type="submission" date="2019-06" db="EMBL/GenBank/DDBJ databases">
        <title>Genomics analysis of Aphanomyces spp. identifies a new class of oomycete effector associated with host adaptation.</title>
        <authorList>
            <person name="Gaulin E."/>
        </authorList>
    </citation>
    <scope>NUCLEOTIDE SEQUENCE</scope>
    <source>
        <strain evidence="3">CBS 578.67</strain>
    </source>
</reference>
<feature type="transmembrane region" description="Helical" evidence="2">
    <location>
        <begin position="406"/>
        <end position="426"/>
    </location>
</feature>
<keyword evidence="2" id="KW-0472">Membrane</keyword>
<evidence type="ECO:0000256" key="2">
    <source>
        <dbReference type="SAM" id="Phobius"/>
    </source>
</evidence>
<feature type="transmembrane region" description="Helical" evidence="2">
    <location>
        <begin position="438"/>
        <end position="460"/>
    </location>
</feature>
<gene>
    <name evidence="4" type="primary">Aste57867_5860</name>
    <name evidence="3" type="ORF">As57867_005846</name>
    <name evidence="4" type="ORF">ASTE57867_5860</name>
</gene>
<dbReference type="AlphaFoldDB" id="A0A485KET5"/>